<dbReference type="Gene3D" id="3.40.50.180">
    <property type="entry name" value="Methylesterase CheB, C-terminal domain"/>
    <property type="match status" value="1"/>
</dbReference>
<keyword evidence="2" id="KW-0145">Chemotaxis</keyword>
<keyword evidence="3 8" id="KW-0378">Hydrolase</keyword>
<evidence type="ECO:0000256" key="5">
    <source>
        <dbReference type="ARBA" id="ARBA00048267"/>
    </source>
</evidence>
<dbReference type="SUPFAM" id="SSF52172">
    <property type="entry name" value="CheY-like"/>
    <property type="match status" value="1"/>
</dbReference>
<dbReference type="Pfam" id="PF01339">
    <property type="entry name" value="CheB_methylest"/>
    <property type="match status" value="1"/>
</dbReference>
<dbReference type="EC" id="3.1.1.61" evidence="4"/>
<sequence length="358" mass="38012">MSIKTLIVDDMVLYRKMLSDVLAEHGDVEVIGVAANGSIALRKMEQSRVDLVFMDMYMPEMNGLETLKHIRQRFPETKVIMISGVASREGDVILEALANGALDFIQKPSGKVFQENLSLMKSELGRVLGLVRANSGAAIKPEKQATPAQVKEDSPKPVARFKGAVTPTSFSVVVIGVSTGGPAALTKIIPNLPKNFPAPILMVQHMPPVFTKSLALSLDKKSGLTVKEAEEGEAIVKGKVLIAPGGKHLVASRSSEGAVVKLGNGPAEHSCKPAVDVLFRSVAESYGNEGVMALVLTGMGSDGASGVEALKQKGCYCITQSEQTCVIYGMPRAVDEAGLSDANIDLEKIPAFIMGKLL</sequence>
<dbReference type="CDD" id="cd16432">
    <property type="entry name" value="CheB_Rec"/>
    <property type="match status" value="1"/>
</dbReference>
<organism evidence="8">
    <name type="scientific">hydrothermal vent metagenome</name>
    <dbReference type="NCBI Taxonomy" id="652676"/>
    <lineage>
        <taxon>unclassified sequences</taxon>
        <taxon>metagenomes</taxon>
        <taxon>ecological metagenomes</taxon>
    </lineage>
</organism>
<dbReference type="HAMAP" id="MF_00099">
    <property type="entry name" value="CheB_chemtxs"/>
    <property type="match status" value="1"/>
</dbReference>
<dbReference type="SMART" id="SM00448">
    <property type="entry name" value="REC"/>
    <property type="match status" value="1"/>
</dbReference>
<dbReference type="NCBIfam" id="NF001965">
    <property type="entry name" value="PRK00742.1"/>
    <property type="match status" value="1"/>
</dbReference>
<dbReference type="PIRSF" id="PIRSF000876">
    <property type="entry name" value="RR_chemtxs_CheB"/>
    <property type="match status" value="1"/>
</dbReference>
<dbReference type="Pfam" id="PF00072">
    <property type="entry name" value="Response_reg"/>
    <property type="match status" value="1"/>
</dbReference>
<dbReference type="PROSITE" id="PS50122">
    <property type="entry name" value="CHEB"/>
    <property type="match status" value="1"/>
</dbReference>
<dbReference type="InterPro" id="IPR035909">
    <property type="entry name" value="CheB_C"/>
</dbReference>
<proteinExistence type="inferred from homology"/>
<evidence type="ECO:0000259" key="6">
    <source>
        <dbReference type="PROSITE" id="PS50110"/>
    </source>
</evidence>
<dbReference type="PANTHER" id="PTHR42872:SF6">
    <property type="entry name" value="PROTEIN-GLUTAMATE METHYLESTERASE_PROTEIN-GLUTAMINE GLUTAMINASE"/>
    <property type="match status" value="1"/>
</dbReference>
<dbReference type="InterPro" id="IPR001789">
    <property type="entry name" value="Sig_transdc_resp-reg_receiver"/>
</dbReference>
<dbReference type="GO" id="GO:0006935">
    <property type="term" value="P:chemotaxis"/>
    <property type="evidence" value="ECO:0007669"/>
    <property type="project" value="UniProtKB-KW"/>
</dbReference>
<name>A0A3B1D6Z3_9ZZZZ</name>
<keyword evidence="1" id="KW-0963">Cytoplasm</keyword>
<dbReference type="EMBL" id="UOGE01000095">
    <property type="protein sequence ID" value="VAX24487.1"/>
    <property type="molecule type" value="Genomic_DNA"/>
</dbReference>
<accession>A0A3B1D6Z3</accession>
<evidence type="ECO:0000256" key="3">
    <source>
        <dbReference type="ARBA" id="ARBA00022801"/>
    </source>
</evidence>
<gene>
    <name evidence="8" type="ORF">MNBD_NITROSPINAE02-848</name>
</gene>
<evidence type="ECO:0000256" key="2">
    <source>
        <dbReference type="ARBA" id="ARBA00022500"/>
    </source>
</evidence>
<dbReference type="GO" id="GO:0000156">
    <property type="term" value="F:phosphorelay response regulator activity"/>
    <property type="evidence" value="ECO:0007669"/>
    <property type="project" value="InterPro"/>
</dbReference>
<dbReference type="SUPFAM" id="SSF52738">
    <property type="entry name" value="Methylesterase CheB, C-terminal domain"/>
    <property type="match status" value="1"/>
</dbReference>
<dbReference type="PROSITE" id="PS50110">
    <property type="entry name" value="RESPONSE_REGULATORY"/>
    <property type="match status" value="1"/>
</dbReference>
<dbReference type="InterPro" id="IPR011006">
    <property type="entry name" value="CheY-like_superfamily"/>
</dbReference>
<evidence type="ECO:0000256" key="4">
    <source>
        <dbReference type="ARBA" id="ARBA00039140"/>
    </source>
</evidence>
<evidence type="ECO:0000259" key="7">
    <source>
        <dbReference type="PROSITE" id="PS50122"/>
    </source>
</evidence>
<dbReference type="CDD" id="cd17541">
    <property type="entry name" value="REC_CheB-like"/>
    <property type="match status" value="1"/>
</dbReference>
<evidence type="ECO:0000256" key="1">
    <source>
        <dbReference type="ARBA" id="ARBA00022490"/>
    </source>
</evidence>
<dbReference type="AlphaFoldDB" id="A0A3B1D6Z3"/>
<evidence type="ECO:0000313" key="8">
    <source>
        <dbReference type="EMBL" id="VAX24487.1"/>
    </source>
</evidence>
<dbReference type="GO" id="GO:0008984">
    <property type="term" value="F:protein-glutamate methylesterase activity"/>
    <property type="evidence" value="ECO:0007669"/>
    <property type="project" value="UniProtKB-EC"/>
</dbReference>
<dbReference type="InterPro" id="IPR008248">
    <property type="entry name" value="CheB-like"/>
</dbReference>
<comment type="catalytic activity">
    <reaction evidence="5">
        <text>[protein]-L-glutamate 5-O-methyl ester + H2O = L-glutamyl-[protein] + methanol + H(+)</text>
        <dbReference type="Rhea" id="RHEA:23236"/>
        <dbReference type="Rhea" id="RHEA-COMP:10208"/>
        <dbReference type="Rhea" id="RHEA-COMP:10311"/>
        <dbReference type="ChEBI" id="CHEBI:15377"/>
        <dbReference type="ChEBI" id="CHEBI:15378"/>
        <dbReference type="ChEBI" id="CHEBI:17790"/>
        <dbReference type="ChEBI" id="CHEBI:29973"/>
        <dbReference type="ChEBI" id="CHEBI:82795"/>
        <dbReference type="EC" id="3.1.1.61"/>
    </reaction>
</comment>
<dbReference type="PANTHER" id="PTHR42872">
    <property type="entry name" value="PROTEIN-GLUTAMATE METHYLESTERASE/PROTEIN-GLUTAMINE GLUTAMINASE"/>
    <property type="match status" value="1"/>
</dbReference>
<reference evidence="8" key="1">
    <citation type="submission" date="2018-06" db="EMBL/GenBank/DDBJ databases">
        <authorList>
            <person name="Zhirakovskaya E."/>
        </authorList>
    </citation>
    <scope>NUCLEOTIDE SEQUENCE</scope>
</reference>
<dbReference type="GO" id="GO:0005737">
    <property type="term" value="C:cytoplasm"/>
    <property type="evidence" value="ECO:0007669"/>
    <property type="project" value="InterPro"/>
</dbReference>
<dbReference type="Gene3D" id="3.40.50.2300">
    <property type="match status" value="1"/>
</dbReference>
<protein>
    <recommendedName>
        <fullName evidence="4">protein-glutamate methylesterase</fullName>
        <ecNumber evidence="4">3.1.1.61</ecNumber>
    </recommendedName>
</protein>
<dbReference type="InterPro" id="IPR000673">
    <property type="entry name" value="Sig_transdc_resp-reg_Me-estase"/>
</dbReference>
<feature type="domain" description="Response regulatory" evidence="6">
    <location>
        <begin position="4"/>
        <end position="122"/>
    </location>
</feature>
<feature type="domain" description="CheB-type methylesterase" evidence="7">
    <location>
        <begin position="166"/>
        <end position="358"/>
    </location>
</feature>